<organism evidence="2 3">
    <name type="scientific">Actinoplanes auranticolor</name>
    <dbReference type="NCBI Taxonomy" id="47988"/>
    <lineage>
        <taxon>Bacteria</taxon>
        <taxon>Bacillati</taxon>
        <taxon>Actinomycetota</taxon>
        <taxon>Actinomycetes</taxon>
        <taxon>Micromonosporales</taxon>
        <taxon>Micromonosporaceae</taxon>
        <taxon>Actinoplanes</taxon>
    </lineage>
</organism>
<name>A0A919SBB9_9ACTN</name>
<accession>A0A919SBB9</accession>
<protein>
    <submittedName>
        <fullName evidence="2">Uncharacterized protein</fullName>
    </submittedName>
</protein>
<comment type="caution">
    <text evidence="2">The sequence shown here is derived from an EMBL/GenBank/DDBJ whole genome shotgun (WGS) entry which is preliminary data.</text>
</comment>
<dbReference type="AlphaFoldDB" id="A0A919SBB9"/>
<gene>
    <name evidence="2" type="ORF">Aau02nite_31890</name>
</gene>
<sequence>MRSAGMTTSGPVGGSSSDRDRSTWSDCQRTAGQYPAKSGSAAVSTRARPKICAPRLLAWPASGAKTPTETRGSAAMLRSFGEPAAAVNSSVKSRWK</sequence>
<reference evidence="2" key="1">
    <citation type="submission" date="2021-03" db="EMBL/GenBank/DDBJ databases">
        <title>Whole genome shotgun sequence of Actinoplanes auranticolor NBRC 12245.</title>
        <authorList>
            <person name="Komaki H."/>
            <person name="Tamura T."/>
        </authorList>
    </citation>
    <scope>NUCLEOTIDE SEQUENCE</scope>
    <source>
        <strain evidence="2">NBRC 12245</strain>
    </source>
</reference>
<evidence type="ECO:0000256" key="1">
    <source>
        <dbReference type="SAM" id="MobiDB-lite"/>
    </source>
</evidence>
<keyword evidence="3" id="KW-1185">Reference proteome</keyword>
<evidence type="ECO:0000313" key="3">
    <source>
        <dbReference type="Proteomes" id="UP000681340"/>
    </source>
</evidence>
<feature type="compositionally biased region" description="Polar residues" evidence="1">
    <location>
        <begin position="1"/>
        <end position="10"/>
    </location>
</feature>
<dbReference type="EMBL" id="BOQL01000026">
    <property type="protein sequence ID" value="GIM68492.1"/>
    <property type="molecule type" value="Genomic_DNA"/>
</dbReference>
<feature type="region of interest" description="Disordered" evidence="1">
    <location>
        <begin position="1"/>
        <end position="47"/>
    </location>
</feature>
<proteinExistence type="predicted"/>
<dbReference type="Proteomes" id="UP000681340">
    <property type="component" value="Unassembled WGS sequence"/>
</dbReference>
<evidence type="ECO:0000313" key="2">
    <source>
        <dbReference type="EMBL" id="GIM68492.1"/>
    </source>
</evidence>